<gene>
    <name evidence="2" type="ORF">M0813_00644</name>
</gene>
<proteinExistence type="predicted"/>
<organism evidence="2 3">
    <name type="scientific">Anaeramoeba flamelloides</name>
    <dbReference type="NCBI Taxonomy" id="1746091"/>
    <lineage>
        <taxon>Eukaryota</taxon>
        <taxon>Metamonada</taxon>
        <taxon>Anaeramoebidae</taxon>
        <taxon>Anaeramoeba</taxon>
    </lineage>
</organism>
<reference evidence="2" key="1">
    <citation type="submission" date="2022-08" db="EMBL/GenBank/DDBJ databases">
        <title>Novel sulfate-reducing endosymbionts in the free-living metamonad Anaeramoeba.</title>
        <authorList>
            <person name="Jerlstrom-Hultqvist J."/>
            <person name="Cepicka I."/>
            <person name="Gallot-Lavallee L."/>
            <person name="Salas-Leiva D."/>
            <person name="Curtis B.A."/>
            <person name="Zahonova K."/>
            <person name="Pipaliya S."/>
            <person name="Dacks J."/>
            <person name="Roger A.J."/>
        </authorList>
    </citation>
    <scope>NUCLEOTIDE SEQUENCE</scope>
    <source>
        <strain evidence="2">Schooner1</strain>
    </source>
</reference>
<dbReference type="InterPro" id="IPR009755">
    <property type="entry name" value="RMC1_C"/>
</dbReference>
<comment type="caution">
    <text evidence="2">The sequence shown here is derived from an EMBL/GenBank/DDBJ whole genome shotgun (WGS) entry which is preliminary data.</text>
</comment>
<dbReference type="Pfam" id="PF07035">
    <property type="entry name" value="RMC1_C"/>
    <property type="match status" value="1"/>
</dbReference>
<evidence type="ECO:0000313" key="3">
    <source>
        <dbReference type="Proteomes" id="UP001150062"/>
    </source>
</evidence>
<dbReference type="EMBL" id="JAOAOG010000272">
    <property type="protein sequence ID" value="KAJ6234010.1"/>
    <property type="molecule type" value="Genomic_DNA"/>
</dbReference>
<dbReference type="InterPro" id="IPR040371">
    <property type="entry name" value="RMC1"/>
</dbReference>
<name>A0ABQ8XN21_9EUKA</name>
<dbReference type="PANTHER" id="PTHR12897">
    <property type="entry name" value="COLON CANCER-ASSOCIATED PROTEIN MIC1"/>
    <property type="match status" value="1"/>
</dbReference>
<evidence type="ECO:0000259" key="1">
    <source>
        <dbReference type="Pfam" id="PF07035"/>
    </source>
</evidence>
<evidence type="ECO:0000313" key="2">
    <source>
        <dbReference type="EMBL" id="KAJ6234010.1"/>
    </source>
</evidence>
<protein>
    <submittedName>
        <fullName evidence="2">Colon cancer-associated protein mic1</fullName>
    </submittedName>
</protein>
<sequence length="789" mass="93818">MENQFFRLNSSMFFSEMISFQPTGNQFVEFDDGINELILIQNNLFYLIGWSSKKQKIFEITKENKNSTILAARCSLSKKLISIIYKQKKKMGFIVYHITNKKIQNQFHFHQKRKNLKFFSYLGCRWLNDRQGILISTDEVLTFSKEFKLLLLCVGKESNIIEPIYINNNHFLKLERIKLTYPALWGATTIEETRAFDKQIRIMENLKIVKIYKKKYLLHLVHVSKFQEIHLHDLDNVESKYICLKLPLLKNHFSINIVDNLILIHNFTNNKTIVYDFISPRKLKIITNNLIFKHSKINQIFLNSAINNKNGKMWEAETVKEKSKTEKVVKGSWFRKQRVGDKFNQTGKGQRGQERERRLGRGEEINCVARCFYPNTIFLPYSGIIGKLNIDFEIFINNLNDKNGIMELLFRRSESKLILLNYILQEIKNYQELRILSKYFNLINKKYVIYNLKKSYFQKTTKHKYSKSSEQINTNYKKSTNNKLILKNDNTYQHSYPNIKYFQNDEDPVRHNKPNSSTYKKKKMKMKKTHIKPEGGEEEIIRQINNRNKKLIKGGSGVNILNIEDTNIIENEKNELLHNIVFFEINNKKCNSLYLEANVKNRILQRDIYTGIFLKLSQENIRINYIISIILEYIRSLELYNLKAHFLILKHLVKLLLIEKKINMLIQFLESRLIPNSKTIAIYLIQIHYEFEPLLLLACKMLLKMKKYEKLINALVDINRIDLILKLIPKQKIPQKCVITLLKRSLDLDNINQFINIFEYYQDGINDSYYEKLYMNFQNNNFVNYDNIL</sequence>
<feature type="domain" description="Mic1" evidence="1">
    <location>
        <begin position="595"/>
        <end position="762"/>
    </location>
</feature>
<dbReference type="PANTHER" id="PTHR12897:SF4">
    <property type="entry name" value="REGULATOR OF MON1-CCZ1 COMPLEX"/>
    <property type="match status" value="1"/>
</dbReference>
<accession>A0ABQ8XN21</accession>
<keyword evidence="3" id="KW-1185">Reference proteome</keyword>
<dbReference type="Proteomes" id="UP001150062">
    <property type="component" value="Unassembled WGS sequence"/>
</dbReference>